<dbReference type="Proteomes" id="UP000240883">
    <property type="component" value="Unassembled WGS sequence"/>
</dbReference>
<dbReference type="OrthoDB" id="3671094at2759"/>
<proteinExistence type="predicted"/>
<protein>
    <submittedName>
        <fullName evidence="1">Uncharacterized protein</fullName>
    </submittedName>
</protein>
<dbReference type="EMBL" id="KZ678134">
    <property type="protein sequence ID" value="PSN68344.1"/>
    <property type="molecule type" value="Genomic_DNA"/>
</dbReference>
<name>A0A2T2NSI2_CORCC</name>
<accession>A0A2T2NSI2</accession>
<organism evidence="1 2">
    <name type="scientific">Corynespora cassiicola Philippines</name>
    <dbReference type="NCBI Taxonomy" id="1448308"/>
    <lineage>
        <taxon>Eukaryota</taxon>
        <taxon>Fungi</taxon>
        <taxon>Dikarya</taxon>
        <taxon>Ascomycota</taxon>
        <taxon>Pezizomycotina</taxon>
        <taxon>Dothideomycetes</taxon>
        <taxon>Pleosporomycetidae</taxon>
        <taxon>Pleosporales</taxon>
        <taxon>Corynesporascaceae</taxon>
        <taxon>Corynespora</taxon>
    </lineage>
</organism>
<sequence>MSFSSSANPSWPKQNFAIIDIQTHQRKRSPTVMEMQKHQSEYGMAPDINFDSDAGKENMLNPGNLIEEKEIVPRDVPTDLNVGQPGKKQQCLDKRLPSSELLTIGQLGDFIEASTSYHKGKQEGWDRAQLLTMMDQYKQKRS</sequence>
<evidence type="ECO:0000313" key="2">
    <source>
        <dbReference type="Proteomes" id="UP000240883"/>
    </source>
</evidence>
<gene>
    <name evidence="1" type="ORF">BS50DRAFT_587533</name>
</gene>
<reference evidence="1 2" key="1">
    <citation type="journal article" date="2018" name="Front. Microbiol.">
        <title>Genome-Wide Analysis of Corynespora cassiicola Leaf Fall Disease Putative Effectors.</title>
        <authorList>
            <person name="Lopez D."/>
            <person name="Ribeiro S."/>
            <person name="Label P."/>
            <person name="Fumanal B."/>
            <person name="Venisse J.S."/>
            <person name="Kohler A."/>
            <person name="de Oliveira R.R."/>
            <person name="Labutti K."/>
            <person name="Lipzen A."/>
            <person name="Lail K."/>
            <person name="Bauer D."/>
            <person name="Ohm R.A."/>
            <person name="Barry K.W."/>
            <person name="Spatafora J."/>
            <person name="Grigoriev I.V."/>
            <person name="Martin F.M."/>
            <person name="Pujade-Renaud V."/>
        </authorList>
    </citation>
    <scope>NUCLEOTIDE SEQUENCE [LARGE SCALE GENOMIC DNA]</scope>
    <source>
        <strain evidence="1 2">Philippines</strain>
    </source>
</reference>
<dbReference type="AlphaFoldDB" id="A0A2T2NSI2"/>
<keyword evidence="2" id="KW-1185">Reference proteome</keyword>
<evidence type="ECO:0000313" key="1">
    <source>
        <dbReference type="EMBL" id="PSN68344.1"/>
    </source>
</evidence>